<dbReference type="PANTHER" id="PTHR22854">
    <property type="entry name" value="TRYPTOPHAN BIOSYNTHESIS PROTEIN"/>
    <property type="match status" value="1"/>
</dbReference>
<dbReference type="Pfam" id="PF00218">
    <property type="entry name" value="IGPS"/>
    <property type="match status" value="1"/>
</dbReference>
<evidence type="ECO:0000256" key="8">
    <source>
        <dbReference type="HAMAP-Rule" id="MF_00134"/>
    </source>
</evidence>
<evidence type="ECO:0000256" key="7">
    <source>
        <dbReference type="ARBA" id="ARBA00023239"/>
    </source>
</evidence>
<evidence type="ECO:0000313" key="11">
    <source>
        <dbReference type="Proteomes" id="UP000274772"/>
    </source>
</evidence>
<evidence type="ECO:0000256" key="2">
    <source>
        <dbReference type="ARBA" id="ARBA00004696"/>
    </source>
</evidence>
<comment type="similarity">
    <text evidence="8">Belongs to the TrpC family.</text>
</comment>
<evidence type="ECO:0000256" key="6">
    <source>
        <dbReference type="ARBA" id="ARBA00023141"/>
    </source>
</evidence>
<reference evidence="10 11" key="1">
    <citation type="submission" date="2018-05" db="EMBL/GenBank/DDBJ databases">
        <title>Complete genome sequencing of three human clinical isolates of Staphylococcus caprae reveals virulence factors similar to those of S. epidermidis and S. capitis.</title>
        <authorList>
            <person name="Watanabe S."/>
            <person name="Cui L."/>
        </authorList>
    </citation>
    <scope>NUCLEOTIDE SEQUENCE [LARGE SCALE GENOMIC DNA]</scope>
    <source>
        <strain evidence="10 11">JMUB590</strain>
    </source>
</reference>
<evidence type="ECO:0000256" key="4">
    <source>
        <dbReference type="ARBA" id="ARBA00022793"/>
    </source>
</evidence>
<dbReference type="InterPro" id="IPR045186">
    <property type="entry name" value="Indole-3-glycerol_P_synth"/>
</dbReference>
<dbReference type="InterPro" id="IPR011060">
    <property type="entry name" value="RibuloseP-bd_barrel"/>
</dbReference>
<dbReference type="SUPFAM" id="SSF51366">
    <property type="entry name" value="Ribulose-phoshate binding barrel"/>
    <property type="match status" value="1"/>
</dbReference>
<evidence type="ECO:0000256" key="5">
    <source>
        <dbReference type="ARBA" id="ARBA00022822"/>
    </source>
</evidence>
<dbReference type="RefSeq" id="WP_002442760.1">
    <property type="nucleotide sequence ID" value="NZ_AP018585.1"/>
</dbReference>
<dbReference type="Gene3D" id="3.20.20.70">
    <property type="entry name" value="Aldolase class I"/>
    <property type="match status" value="1"/>
</dbReference>
<proteinExistence type="inferred from homology"/>
<keyword evidence="5 8" id="KW-0822">Tryptophan biosynthesis</keyword>
<dbReference type="InterPro" id="IPR013798">
    <property type="entry name" value="Indole-3-glycerol_P_synth_dom"/>
</dbReference>
<dbReference type="PROSITE" id="PS00614">
    <property type="entry name" value="IGPS"/>
    <property type="match status" value="1"/>
</dbReference>
<sequence>MTILNEIVEYKKELLNKGYYKHKLDELKQVDVTNKTKLIDALKNDKNLSIIAEIKSKSPTLNQLPERNLHTQVREYELYGANAISILTDEKYFGGSFERLTELTIETKLPVLCKDFIIDKIQIDVAKKAGASIILLIVNILSDTELKELYDYATQLGLEVLVEVHDQDELKKAYQLSPEIIGVNNRDLKRFVTKVEHTNEILKAKRRGFHYISESGIHSINDVKTILNSGIDGLLIGEALMKCDDLSQFLPSLKLEKVRQ</sequence>
<dbReference type="HAMAP" id="MF_00134_B">
    <property type="entry name" value="IGPS_B"/>
    <property type="match status" value="1"/>
</dbReference>
<evidence type="ECO:0000256" key="3">
    <source>
        <dbReference type="ARBA" id="ARBA00022605"/>
    </source>
</evidence>
<dbReference type="InterPro" id="IPR013785">
    <property type="entry name" value="Aldolase_TIM"/>
</dbReference>
<protein>
    <recommendedName>
        <fullName evidence="8">Indole-3-glycerol phosphate synthase</fullName>
        <shortName evidence="8">IGPS</shortName>
        <ecNumber evidence="8">4.1.1.48</ecNumber>
    </recommendedName>
</protein>
<dbReference type="GeneID" id="58051278"/>
<dbReference type="NCBIfam" id="NF001371">
    <property type="entry name" value="PRK00278.1-3"/>
    <property type="match status" value="1"/>
</dbReference>
<dbReference type="Proteomes" id="UP000274772">
    <property type="component" value="Chromosome"/>
</dbReference>
<evidence type="ECO:0000313" key="10">
    <source>
        <dbReference type="EMBL" id="BBD92580.1"/>
    </source>
</evidence>
<accession>A0ABM7FTB0</accession>
<organism evidence="10 11">
    <name type="scientific">Staphylococcus caprae</name>
    <dbReference type="NCBI Taxonomy" id="29380"/>
    <lineage>
        <taxon>Bacteria</taxon>
        <taxon>Bacillati</taxon>
        <taxon>Bacillota</taxon>
        <taxon>Bacilli</taxon>
        <taxon>Bacillales</taxon>
        <taxon>Staphylococcaceae</taxon>
        <taxon>Staphylococcus</taxon>
    </lineage>
</organism>
<dbReference type="PANTHER" id="PTHR22854:SF2">
    <property type="entry name" value="INDOLE-3-GLYCEROL-PHOSPHATE SYNTHASE"/>
    <property type="match status" value="1"/>
</dbReference>
<dbReference type="InterPro" id="IPR001468">
    <property type="entry name" value="Indole-3-GlycerolPSynthase_CS"/>
</dbReference>
<dbReference type="CDD" id="cd00331">
    <property type="entry name" value="IGPS"/>
    <property type="match status" value="1"/>
</dbReference>
<comment type="pathway">
    <text evidence="2 8">Amino-acid biosynthesis; L-tryptophan biosynthesis; L-tryptophan from chorismate: step 4/5.</text>
</comment>
<keyword evidence="6 8" id="KW-0057">Aromatic amino acid biosynthesis</keyword>
<keyword evidence="11" id="KW-1185">Reference proteome</keyword>
<gene>
    <name evidence="8 10" type="primary">trpC</name>
    <name evidence="10" type="ORF">JMUB590_1522</name>
</gene>
<dbReference type="EMBL" id="AP018586">
    <property type="protein sequence ID" value="BBD92580.1"/>
    <property type="molecule type" value="Genomic_DNA"/>
</dbReference>
<evidence type="ECO:0000259" key="9">
    <source>
        <dbReference type="Pfam" id="PF00218"/>
    </source>
</evidence>
<keyword evidence="3 8" id="KW-0028">Amino-acid biosynthesis</keyword>
<name>A0ABM7FTB0_9STAP</name>
<feature type="domain" description="Indole-3-glycerol phosphate synthase" evidence="9">
    <location>
        <begin position="4"/>
        <end position="251"/>
    </location>
</feature>
<evidence type="ECO:0000256" key="1">
    <source>
        <dbReference type="ARBA" id="ARBA00001633"/>
    </source>
</evidence>
<keyword evidence="7 8" id="KW-0456">Lyase</keyword>
<keyword evidence="4 8" id="KW-0210">Decarboxylase</keyword>
<comment type="catalytic activity">
    <reaction evidence="1 8">
        <text>1-(2-carboxyphenylamino)-1-deoxy-D-ribulose 5-phosphate + H(+) = (1S,2R)-1-C-(indol-3-yl)glycerol 3-phosphate + CO2 + H2O</text>
        <dbReference type="Rhea" id="RHEA:23476"/>
        <dbReference type="ChEBI" id="CHEBI:15377"/>
        <dbReference type="ChEBI" id="CHEBI:15378"/>
        <dbReference type="ChEBI" id="CHEBI:16526"/>
        <dbReference type="ChEBI" id="CHEBI:58613"/>
        <dbReference type="ChEBI" id="CHEBI:58866"/>
        <dbReference type="EC" id="4.1.1.48"/>
    </reaction>
</comment>
<dbReference type="EC" id="4.1.1.48" evidence="8"/>